<name>A0ABP2NLR2_9FIRM</name>
<evidence type="ECO:0000313" key="2">
    <source>
        <dbReference type="Proteomes" id="UP000005963"/>
    </source>
</evidence>
<dbReference type="RefSeq" id="WP_008537723.1">
    <property type="nucleotide sequence ID" value="NZ_JH601090.1"/>
</dbReference>
<evidence type="ECO:0000313" key="1">
    <source>
        <dbReference type="EMBL" id="EHR38702.1"/>
    </source>
</evidence>
<organism evidence="1 2">
    <name type="scientific">Megamonas funiformis YIT 11815</name>
    <dbReference type="NCBI Taxonomy" id="742816"/>
    <lineage>
        <taxon>Bacteria</taxon>
        <taxon>Bacillati</taxon>
        <taxon>Bacillota</taxon>
        <taxon>Negativicutes</taxon>
        <taxon>Selenomonadales</taxon>
        <taxon>Selenomonadaceae</taxon>
        <taxon>Megamonas</taxon>
    </lineage>
</organism>
<dbReference type="EMBL" id="ADMB01000024">
    <property type="protein sequence ID" value="EHR38702.1"/>
    <property type="molecule type" value="Genomic_DNA"/>
</dbReference>
<dbReference type="Proteomes" id="UP000005963">
    <property type="component" value="Unassembled WGS sequence"/>
</dbReference>
<accession>A0ABP2NLR2</accession>
<protein>
    <submittedName>
        <fullName evidence="1">Uncharacterized protein</fullName>
    </submittedName>
</protein>
<sequence length="289" mass="34651">MIKIIEKHDFKDRTFKKLYKVNSLEELKNLKIRDDMRFYYKGVELDLNNPVLPAEPTTQDKCWNDLKNKMNNMNIFEFVENIHIIFEINNYFFRLDERHHANGKDYIEMVLDAYTEEAIVYVVDSCYNGVINGNFKVVPVRELENAEEILHRPERRRNELEYKDWKNNIYDMIAHDFKNSHKYETVAVEGLLKELANKNFQDKINIAIDYLKFNSNVIKYVDLGYDISIELSIDEKTEYFSNVNKIPYKELIIYKNIPIDKIKIHSLNYDIVITKENMEINKNSYSYSY</sequence>
<comment type="caution">
    <text evidence="1">The sequence shown here is derived from an EMBL/GenBank/DDBJ whole genome shotgun (WGS) entry which is preliminary data.</text>
</comment>
<gene>
    <name evidence="1" type="ORF">HMPREF9454_00507</name>
</gene>
<keyword evidence="2" id="KW-1185">Reference proteome</keyword>
<proteinExistence type="predicted"/>
<reference evidence="1 2" key="1">
    <citation type="submission" date="2012-01" db="EMBL/GenBank/DDBJ databases">
        <title>The Genome Sequence of Megamonas funiformis YIT 11815.</title>
        <authorList>
            <consortium name="The Broad Institute Genome Sequencing Platform"/>
            <person name="Earl A."/>
            <person name="Ward D."/>
            <person name="Feldgarden M."/>
            <person name="Gevers D."/>
            <person name="Morotomi M."/>
            <person name="Young S.K."/>
            <person name="Zeng Q."/>
            <person name="Gargeya S."/>
            <person name="Fitzgerald M."/>
            <person name="Haas B."/>
            <person name="Abouelleil A."/>
            <person name="Alvarado L."/>
            <person name="Arachchi H.M."/>
            <person name="Berlin A."/>
            <person name="Chapman S.B."/>
            <person name="Gearin G."/>
            <person name="Goldberg J."/>
            <person name="Griggs A."/>
            <person name="Gujja S."/>
            <person name="Hansen M."/>
            <person name="Heiman D."/>
            <person name="Howarth C."/>
            <person name="Larimer J."/>
            <person name="Lui A."/>
            <person name="MacDonald P.J.P."/>
            <person name="McCowen C."/>
            <person name="Montmayeur A."/>
            <person name="Murphy C."/>
            <person name="Neiman D."/>
            <person name="Pearson M."/>
            <person name="Priest M."/>
            <person name="Roberts A."/>
            <person name="Saif S."/>
            <person name="Shea T."/>
            <person name="Sisk P."/>
            <person name="Stolte C."/>
            <person name="Sykes S."/>
            <person name="Wortman J."/>
            <person name="Nusbaum C."/>
            <person name="Birren B."/>
        </authorList>
    </citation>
    <scope>NUCLEOTIDE SEQUENCE [LARGE SCALE GENOMIC DNA]</scope>
    <source>
        <strain evidence="1 2">YIT 11815</strain>
    </source>
</reference>
<dbReference type="GeneID" id="62778785"/>